<feature type="domain" description="Novel STAND NTPase 1" evidence="3">
    <location>
        <begin position="140"/>
        <end position="531"/>
    </location>
</feature>
<dbReference type="RefSeq" id="WP_160907538.1">
    <property type="nucleotide sequence ID" value="NZ_WVHS01000003.1"/>
</dbReference>
<keyword evidence="2" id="KW-0472">Membrane</keyword>
<name>A0A7K1Y038_9SPHI</name>
<dbReference type="SUPFAM" id="SSF48452">
    <property type="entry name" value="TPR-like"/>
    <property type="match status" value="2"/>
</dbReference>
<feature type="compositionally biased region" description="Polar residues" evidence="1">
    <location>
        <begin position="1"/>
        <end position="10"/>
    </location>
</feature>
<dbReference type="Pfam" id="PF20703">
    <property type="entry name" value="nSTAND1"/>
    <property type="match status" value="1"/>
</dbReference>
<dbReference type="SUPFAM" id="SSF52540">
    <property type="entry name" value="P-loop containing nucleoside triphosphate hydrolases"/>
    <property type="match status" value="1"/>
</dbReference>
<feature type="transmembrane region" description="Helical" evidence="2">
    <location>
        <begin position="572"/>
        <end position="597"/>
    </location>
</feature>
<feature type="transmembrane region" description="Helical" evidence="2">
    <location>
        <begin position="62"/>
        <end position="84"/>
    </location>
</feature>
<keyword evidence="2" id="KW-1133">Transmembrane helix</keyword>
<protein>
    <recommendedName>
        <fullName evidence="3">Novel STAND NTPase 1 domain-containing protein</fullName>
    </recommendedName>
</protein>
<evidence type="ECO:0000256" key="2">
    <source>
        <dbReference type="SAM" id="Phobius"/>
    </source>
</evidence>
<dbReference type="InterPro" id="IPR049052">
    <property type="entry name" value="nSTAND1"/>
</dbReference>
<feature type="region of interest" description="Disordered" evidence="1">
    <location>
        <begin position="1"/>
        <end position="22"/>
    </location>
</feature>
<evidence type="ECO:0000259" key="3">
    <source>
        <dbReference type="Pfam" id="PF20703"/>
    </source>
</evidence>
<dbReference type="Proteomes" id="UP000451233">
    <property type="component" value="Unassembled WGS sequence"/>
</dbReference>
<evidence type="ECO:0000313" key="5">
    <source>
        <dbReference type="Proteomes" id="UP000451233"/>
    </source>
</evidence>
<dbReference type="InterPro" id="IPR027417">
    <property type="entry name" value="P-loop_NTPase"/>
</dbReference>
<dbReference type="AlphaFoldDB" id="A0A7K1Y038"/>
<reference evidence="4 5" key="1">
    <citation type="submission" date="2019-11" db="EMBL/GenBank/DDBJ databases">
        <title>Pedobacter sp. HMF7056 Genome sequencing and assembly.</title>
        <authorList>
            <person name="Kang H."/>
            <person name="Kim H."/>
            <person name="Joh K."/>
        </authorList>
    </citation>
    <scope>NUCLEOTIDE SEQUENCE [LARGE SCALE GENOMIC DNA]</scope>
    <source>
        <strain evidence="4 5">HMF7056</strain>
    </source>
</reference>
<comment type="caution">
    <text evidence="4">The sequence shown here is derived from an EMBL/GenBank/DDBJ whole genome shotgun (WGS) entry which is preliminary data.</text>
</comment>
<dbReference type="InterPro" id="IPR011990">
    <property type="entry name" value="TPR-like_helical_dom_sf"/>
</dbReference>
<sequence length="1015" mass="115073">MNSPDNSSKNESSEDVFSKETQDRISKVTKNYQDTHKNVNDLVDLAAITLLDIFKKPLKNRVIALATLLLVFFNPLLVKIYLNAFPINIWSKIGDFYAPVFYSVLVGAIIMAVVLRAIEINKEHTQNNQLDFYRSVSAIKGLYAFNYTDKEIFRTLQRNREIRLVTDCIFQDNYKAGVLFGESGCGKSSFLQAGVKPSLEEKGALCLVVTLSNESPLVSASKAHLAQIGTHSKLENVADLYTLLSTCTPNQSIKLVVVFDQFEQFFTQFKKSEQRREFIDQLDLCSRDIPNLKILFSIRLDFMAHCHELQEVMKFALTANENSFRLMKFKPKQATAILKVMAEEIKLPFNDNFVQRLTEIELSSKENGLVSAVDIQIVASIIANSASSQLIGFNEKSIQSLGGSSGLFVRYLQEKLQEPNIFNKDGLCLRILLLLIDQKNDTRAGRLTCGQIKEKLSTSISDDHVHYALEWLQKLRLIVLYIDPVQDEQYELAHERLVNPIRILSQIELNDIEKARQLWEQRTSEWLANNRKLKYTLSLKELLLIQQLKPQLEANVSREDLLRVSRRKFIRLIAVATSILFIMLILLGVTQTNWWIIKVKLQSELKSELAMHNNWYLVSDTTYIPVENILVENLDNILKSAQQVLYKDDIYIQAAEATTKISNSSIAATCLDRIFNATKRLEYDPSTGHIYRSLIEAAIRINDSTRANTYLSYALTTVEKQEYEPYKVHIYTTLAEAANMLGDSIKAINCIDHTEKLCQNIFANNIKDSSFKQYAYSLLANAATGLDNPARANAYLDLAMQATLRDESPNNKSQLFPALAETAINLNDSARAIAYLDSAISRIRPTDDGFGELGIEDLYVDVAKAIVKFNDVKIATIYLDKLWTETQYIRDKNYKIGVYSVMIEVATKFNDPAKANAYLNLAIEIARTVNYDSFKMEACSKLAQAVANMKDIGKENQHFSVLATEQDLALIPVIINLHVKAEQFQRAYALSKSLSNAKDRHKAQLVILKAYLALK</sequence>
<feature type="transmembrane region" description="Helical" evidence="2">
    <location>
        <begin position="96"/>
        <end position="118"/>
    </location>
</feature>
<evidence type="ECO:0000256" key="1">
    <source>
        <dbReference type="SAM" id="MobiDB-lite"/>
    </source>
</evidence>
<keyword evidence="5" id="KW-1185">Reference proteome</keyword>
<dbReference type="EMBL" id="WVHS01000003">
    <property type="protein sequence ID" value="MXV16552.1"/>
    <property type="molecule type" value="Genomic_DNA"/>
</dbReference>
<accession>A0A7K1Y038</accession>
<organism evidence="4 5">
    <name type="scientific">Hufsiella ginkgonis</name>
    <dbReference type="NCBI Taxonomy" id="2695274"/>
    <lineage>
        <taxon>Bacteria</taxon>
        <taxon>Pseudomonadati</taxon>
        <taxon>Bacteroidota</taxon>
        <taxon>Sphingobacteriia</taxon>
        <taxon>Sphingobacteriales</taxon>
        <taxon>Sphingobacteriaceae</taxon>
        <taxon>Hufsiella</taxon>
    </lineage>
</organism>
<proteinExistence type="predicted"/>
<keyword evidence="2" id="KW-0812">Transmembrane</keyword>
<gene>
    <name evidence="4" type="ORF">GS398_14695</name>
</gene>
<dbReference type="Gene3D" id="1.25.40.10">
    <property type="entry name" value="Tetratricopeptide repeat domain"/>
    <property type="match status" value="1"/>
</dbReference>
<evidence type="ECO:0000313" key="4">
    <source>
        <dbReference type="EMBL" id="MXV16552.1"/>
    </source>
</evidence>